<sequence length="109" mass="12892">MNRYSDTIQSFYDFRKAFGCHRDVRRVFKPQRHPDRAALGLTEGYSNRAKTQSQIWRHGAVGVVKELPEENILRFAQWSTVYQLYSSASWRNDEPEPEAQLIHHHLTVY</sequence>
<name>A0AA88LTG4_TACVA</name>
<evidence type="ECO:0000313" key="2">
    <source>
        <dbReference type="Proteomes" id="UP001187315"/>
    </source>
</evidence>
<proteinExistence type="predicted"/>
<reference evidence="1" key="1">
    <citation type="submission" date="2023-08" db="EMBL/GenBank/DDBJ databases">
        <title>Pelteobagrus vachellii genome.</title>
        <authorList>
            <person name="Liu H."/>
        </authorList>
    </citation>
    <scope>NUCLEOTIDE SEQUENCE</scope>
    <source>
        <strain evidence="1">PRFRI_2022a</strain>
        <tissue evidence="1">Muscle</tissue>
    </source>
</reference>
<protein>
    <submittedName>
        <fullName evidence="1">Uncharacterized protein</fullName>
    </submittedName>
</protein>
<evidence type="ECO:0000313" key="1">
    <source>
        <dbReference type="EMBL" id="KAK2823752.1"/>
    </source>
</evidence>
<gene>
    <name evidence="1" type="ORF">Q7C36_020352</name>
</gene>
<dbReference type="Proteomes" id="UP001187315">
    <property type="component" value="Unassembled WGS sequence"/>
</dbReference>
<keyword evidence="2" id="KW-1185">Reference proteome</keyword>
<comment type="caution">
    <text evidence="1">The sequence shown here is derived from an EMBL/GenBank/DDBJ whole genome shotgun (WGS) entry which is preliminary data.</text>
</comment>
<accession>A0AA88LTG4</accession>
<dbReference type="EMBL" id="JAVHJS010000021">
    <property type="protein sequence ID" value="KAK2823752.1"/>
    <property type="molecule type" value="Genomic_DNA"/>
</dbReference>
<organism evidence="1 2">
    <name type="scientific">Tachysurus vachellii</name>
    <name type="common">Darkbarbel catfish</name>
    <name type="synonym">Pelteobagrus vachellii</name>
    <dbReference type="NCBI Taxonomy" id="175792"/>
    <lineage>
        <taxon>Eukaryota</taxon>
        <taxon>Metazoa</taxon>
        <taxon>Chordata</taxon>
        <taxon>Craniata</taxon>
        <taxon>Vertebrata</taxon>
        <taxon>Euteleostomi</taxon>
        <taxon>Actinopterygii</taxon>
        <taxon>Neopterygii</taxon>
        <taxon>Teleostei</taxon>
        <taxon>Ostariophysi</taxon>
        <taxon>Siluriformes</taxon>
        <taxon>Bagridae</taxon>
        <taxon>Tachysurus</taxon>
    </lineage>
</organism>
<dbReference type="AlphaFoldDB" id="A0AA88LTG4"/>